<accession>A0A6G5P4A4</accession>
<gene>
    <name evidence="2" type="ORF">ETP1_034</name>
</gene>
<feature type="region of interest" description="Disordered" evidence="1">
    <location>
        <begin position="1"/>
        <end position="27"/>
    </location>
</feature>
<dbReference type="SMR" id="A0A6G5P4A4"/>
<evidence type="ECO:0000313" key="3">
    <source>
        <dbReference type="Proteomes" id="UP000501729"/>
    </source>
</evidence>
<evidence type="ECO:0000313" key="2">
    <source>
        <dbReference type="EMBL" id="QBP07035.1"/>
    </source>
</evidence>
<sequence>MDKETERELERLKSQLDGVETKQEEQDSKLGELSKNVLRFWHIGMGLGLGFLAERLGLEKLLSKFL</sequence>
<reference evidence="2 3" key="1">
    <citation type="submission" date="2019-02" db="EMBL/GenBank/DDBJ databases">
        <title>Genome sequence of multidrug-resistant Edwardsiella tarda isolate infecting lytic phage ETP-1.</title>
        <authorList>
            <person name="Nikapitiya C."/>
            <person name="Senevirathne A."/>
            <person name="De Zoysa M."/>
            <person name="Lee J."/>
        </authorList>
    </citation>
    <scope>NUCLEOTIDE SEQUENCE [LARGE SCALE GENOMIC DNA]</scope>
</reference>
<protein>
    <submittedName>
        <fullName evidence="2">Uncharacterized protein</fullName>
    </submittedName>
</protein>
<dbReference type="Proteomes" id="UP000501729">
    <property type="component" value="Segment"/>
</dbReference>
<evidence type="ECO:0000256" key="1">
    <source>
        <dbReference type="SAM" id="MobiDB-lite"/>
    </source>
</evidence>
<organism evidence="2 3">
    <name type="scientific">Edwardsiella phage ETP-1</name>
    <dbReference type="NCBI Taxonomy" id="2544920"/>
    <lineage>
        <taxon>Viruses</taxon>
        <taxon>Duplodnaviria</taxon>
        <taxon>Heunggongvirae</taxon>
        <taxon>Uroviricota</taxon>
        <taxon>Caudoviricetes</taxon>
        <taxon>Kafunavirus</taxon>
        <taxon>Kafunavirus KF1</taxon>
    </lineage>
</organism>
<name>A0A6G5P4A4_9CAUD</name>
<proteinExistence type="predicted"/>
<dbReference type="EMBL" id="MK574011">
    <property type="protein sequence ID" value="QBP07035.1"/>
    <property type="molecule type" value="Genomic_DNA"/>
</dbReference>